<proteinExistence type="predicted"/>
<reference evidence="3" key="1">
    <citation type="journal article" date="2013" name="Genome Biol.">
        <title>Reference genomes and transcriptomes of Nicotiana sylvestris and Nicotiana tomentosiformis.</title>
        <authorList>
            <person name="Sierro N."/>
            <person name="Battey J.N."/>
            <person name="Ouadi S."/>
            <person name="Bovet L."/>
            <person name="Goepfert S."/>
            <person name="Bakaher N."/>
            <person name="Peitsch M.C."/>
            <person name="Ivanov N.V."/>
        </authorList>
    </citation>
    <scope>NUCLEOTIDE SEQUENCE [LARGE SCALE GENOMIC DNA]</scope>
</reference>
<dbReference type="PANTHER" id="PTHR33223:SF11">
    <property type="entry name" value="ELEMENT PROTEIN, PUTATIVE-RELATED"/>
    <property type="match status" value="1"/>
</dbReference>
<dbReference type="Proteomes" id="UP000189701">
    <property type="component" value="Unplaced"/>
</dbReference>
<dbReference type="RefSeq" id="XP_009785873.1">
    <property type="nucleotide sequence ID" value="XM_009787571.1"/>
</dbReference>
<dbReference type="eggNOG" id="KOG0017">
    <property type="taxonomic scope" value="Eukaryota"/>
</dbReference>
<feature type="domain" description="Retrotransposon gag" evidence="2">
    <location>
        <begin position="58"/>
        <end position="140"/>
    </location>
</feature>
<dbReference type="InterPro" id="IPR005162">
    <property type="entry name" value="Retrotrans_gag_dom"/>
</dbReference>
<accession>A0A1U7X4T3</accession>
<evidence type="ECO:0000313" key="4">
    <source>
        <dbReference type="RefSeq" id="XP_009785873.1"/>
    </source>
</evidence>
<dbReference type="KEGG" id="nsy:104234076"/>
<gene>
    <name evidence="4" type="primary">LOC104234076</name>
</gene>
<reference evidence="4" key="2">
    <citation type="submission" date="2025-08" db="UniProtKB">
        <authorList>
            <consortium name="RefSeq"/>
        </authorList>
    </citation>
    <scope>IDENTIFICATION</scope>
    <source>
        <tissue evidence="4">Leaf</tissue>
    </source>
</reference>
<feature type="region of interest" description="Disordered" evidence="1">
    <location>
        <begin position="180"/>
        <end position="246"/>
    </location>
</feature>
<evidence type="ECO:0000259" key="2">
    <source>
        <dbReference type="Pfam" id="PF03732"/>
    </source>
</evidence>
<dbReference type="GeneID" id="104234076"/>
<evidence type="ECO:0000256" key="1">
    <source>
        <dbReference type="SAM" id="MobiDB-lite"/>
    </source>
</evidence>
<feature type="compositionally biased region" description="Basic and acidic residues" evidence="1">
    <location>
        <begin position="230"/>
        <end position="246"/>
    </location>
</feature>
<dbReference type="AlphaFoldDB" id="A0A1U7X4T3"/>
<organism evidence="3 4">
    <name type="scientific">Nicotiana sylvestris</name>
    <name type="common">Wood tobacco</name>
    <name type="synonym">South American tobacco</name>
    <dbReference type="NCBI Taxonomy" id="4096"/>
    <lineage>
        <taxon>Eukaryota</taxon>
        <taxon>Viridiplantae</taxon>
        <taxon>Streptophyta</taxon>
        <taxon>Embryophyta</taxon>
        <taxon>Tracheophyta</taxon>
        <taxon>Spermatophyta</taxon>
        <taxon>Magnoliopsida</taxon>
        <taxon>eudicotyledons</taxon>
        <taxon>Gunneridae</taxon>
        <taxon>Pentapetalae</taxon>
        <taxon>asterids</taxon>
        <taxon>lamiids</taxon>
        <taxon>Solanales</taxon>
        <taxon>Solanaceae</taxon>
        <taxon>Nicotianoideae</taxon>
        <taxon>Nicotianeae</taxon>
        <taxon>Nicotiana</taxon>
    </lineage>
</organism>
<protein>
    <submittedName>
        <fullName evidence="4">Uncharacterized protein LOC104234076</fullName>
    </submittedName>
</protein>
<keyword evidence="3" id="KW-1185">Reference proteome</keyword>
<evidence type="ECO:0000313" key="3">
    <source>
        <dbReference type="Proteomes" id="UP000189701"/>
    </source>
</evidence>
<name>A0A1U7X4T3_NICSY</name>
<sequence>MPIPKKFRMSDIPKYNGKTDPNEHITLYTCGIKGNDLNDDEIESVLLKKFGETLLKGAMIWYHNLPPNSIDSFAMLADAFMKVHAGAIKVATRKSDVFKIKQRNDEMLREFVSKFQMERMELPPVSNDWVVQAFMQCLNEWSSITSRQLKQNLIEYPAMTWSDMHNCYQSKIRVEDDQLGAHSGSVHPNRLAAKPPRDTDRESRFNKEHYQPYIDRRNNGSGRNTHRNNRRNDRGQSSREHMSNNWFDKHTDSVEAPRLSEYNFCVDALGIVSAI</sequence>
<dbReference type="PANTHER" id="PTHR33223">
    <property type="entry name" value="CCHC-TYPE DOMAIN-CONTAINING PROTEIN"/>
    <property type="match status" value="1"/>
</dbReference>
<feature type="compositionally biased region" description="Basic and acidic residues" evidence="1">
    <location>
        <begin position="195"/>
        <end position="218"/>
    </location>
</feature>
<dbReference type="Pfam" id="PF03732">
    <property type="entry name" value="Retrotrans_gag"/>
    <property type="match status" value="1"/>
</dbReference>